<evidence type="ECO:0000313" key="9">
    <source>
        <dbReference type="Proteomes" id="UP001273531"/>
    </source>
</evidence>
<dbReference type="Proteomes" id="UP001273531">
    <property type="component" value="Unassembled WGS sequence"/>
</dbReference>
<feature type="domain" description="Amine oxidase" evidence="7">
    <location>
        <begin position="114"/>
        <end position="401"/>
    </location>
</feature>
<evidence type="ECO:0000256" key="1">
    <source>
        <dbReference type="ARBA" id="ARBA00004814"/>
    </source>
</evidence>
<proteinExistence type="inferred from homology"/>
<comment type="caution">
    <text evidence="8">The sequence shown here is derived from an EMBL/GenBank/DDBJ whole genome shotgun (WGS) entry which is preliminary data.</text>
</comment>
<dbReference type="GO" id="GO:0016491">
    <property type="term" value="F:oxidoreductase activity"/>
    <property type="evidence" value="ECO:0007669"/>
    <property type="project" value="UniProtKB-KW"/>
</dbReference>
<evidence type="ECO:0000256" key="4">
    <source>
        <dbReference type="ARBA" id="ARBA00017871"/>
    </source>
</evidence>
<dbReference type="SUPFAM" id="SSF51905">
    <property type="entry name" value="FAD/NAD(P)-binding domain"/>
    <property type="match status" value="1"/>
</dbReference>
<dbReference type="Gene3D" id="3.50.50.60">
    <property type="entry name" value="FAD/NAD(P)-binding domain"/>
    <property type="match status" value="1"/>
</dbReference>
<sequence>MHDTQIAVIGGGAAGIAAARTLADAGRDVLIVEAGDRLGGRAHTVQIAGLPIDLGAGWLHSAPKNPWVGIAEARGFSVYRSRPRWGEQWRGLGFPAAEQQGLWESFAAFTEAMRTPPPSDRASDLLPPDGEWNASLDALSGYINGAPMREMSVTDWHAYDEAALDVDWRVAEGYGTLVASHAAGLSVALATPVTAIDPSGTRLRIGTPRGAIVADAAIVTVSTDVLASGALRLPGHDAILHAAAELPLGLADKLFFTLEGGEEIDANAHLLGKPRESITGTYTLRPFGRPLVECMLGGEGARAMEKEGLNGAADFAIGELCSLLGSDWRQKLRFVAGSAWSRETYVLGGYSHARPGKHAARRVLATPVDPRIRFAGEACSEGEFSTAHGAYNTGVAAAKALF</sequence>
<accession>A0ABU3Y5W2</accession>
<evidence type="ECO:0000256" key="2">
    <source>
        <dbReference type="ARBA" id="ARBA00005833"/>
    </source>
</evidence>
<gene>
    <name evidence="8" type="ORF">RZN05_06240</name>
</gene>
<feature type="domain" description="Amine oxidase" evidence="7">
    <location>
        <begin position="14"/>
        <end position="65"/>
    </location>
</feature>
<organism evidence="8 9">
    <name type="scientific">Sphingomonas agrestis</name>
    <dbReference type="NCBI Taxonomy" id="3080540"/>
    <lineage>
        <taxon>Bacteria</taxon>
        <taxon>Pseudomonadati</taxon>
        <taxon>Pseudomonadota</taxon>
        <taxon>Alphaproteobacteria</taxon>
        <taxon>Sphingomonadales</taxon>
        <taxon>Sphingomonadaceae</taxon>
        <taxon>Sphingomonas</taxon>
    </lineage>
</organism>
<protein>
    <recommendedName>
        <fullName evidence="4">Tryptophan 2-monooxygenase</fullName>
        <ecNumber evidence="3">1.13.12.3</ecNumber>
    </recommendedName>
</protein>
<evidence type="ECO:0000256" key="6">
    <source>
        <dbReference type="ARBA" id="ARBA00047321"/>
    </source>
</evidence>
<evidence type="ECO:0000313" key="8">
    <source>
        <dbReference type="EMBL" id="MDV3456578.1"/>
    </source>
</evidence>
<comment type="pathway">
    <text evidence="1">Plant hormone metabolism; auxin biosynthesis.</text>
</comment>
<dbReference type="PANTHER" id="PTHR10742:SF410">
    <property type="entry name" value="LYSINE-SPECIFIC HISTONE DEMETHYLASE 2"/>
    <property type="match status" value="1"/>
</dbReference>
<dbReference type="SUPFAM" id="SSF54373">
    <property type="entry name" value="FAD-linked reductases, C-terminal domain"/>
    <property type="match status" value="1"/>
</dbReference>
<dbReference type="EMBL" id="JAWJEJ010000001">
    <property type="protein sequence ID" value="MDV3456578.1"/>
    <property type="molecule type" value="Genomic_DNA"/>
</dbReference>
<evidence type="ECO:0000256" key="5">
    <source>
        <dbReference type="ARBA" id="ARBA00023070"/>
    </source>
</evidence>
<keyword evidence="9" id="KW-1185">Reference proteome</keyword>
<keyword evidence="5" id="KW-0073">Auxin biosynthesis</keyword>
<dbReference type="InterPro" id="IPR002937">
    <property type="entry name" value="Amino_oxidase"/>
</dbReference>
<evidence type="ECO:0000259" key="7">
    <source>
        <dbReference type="Pfam" id="PF01593"/>
    </source>
</evidence>
<name>A0ABU3Y5W2_9SPHN</name>
<evidence type="ECO:0000256" key="3">
    <source>
        <dbReference type="ARBA" id="ARBA00012535"/>
    </source>
</evidence>
<keyword evidence="8" id="KW-0560">Oxidoreductase</keyword>
<comment type="catalytic activity">
    <reaction evidence="6">
        <text>L-tryptophan + O2 = indole-3-acetamide + CO2 + H2O</text>
        <dbReference type="Rhea" id="RHEA:16165"/>
        <dbReference type="ChEBI" id="CHEBI:15377"/>
        <dbReference type="ChEBI" id="CHEBI:15379"/>
        <dbReference type="ChEBI" id="CHEBI:16031"/>
        <dbReference type="ChEBI" id="CHEBI:16526"/>
        <dbReference type="ChEBI" id="CHEBI:57912"/>
        <dbReference type="EC" id="1.13.12.3"/>
    </reaction>
</comment>
<dbReference type="RefSeq" id="WP_317225756.1">
    <property type="nucleotide sequence ID" value="NZ_JAWJEJ010000001.1"/>
</dbReference>
<dbReference type="InterPro" id="IPR050281">
    <property type="entry name" value="Flavin_monoamine_oxidase"/>
</dbReference>
<dbReference type="Pfam" id="PF01593">
    <property type="entry name" value="Amino_oxidase"/>
    <property type="match status" value="2"/>
</dbReference>
<dbReference type="EC" id="1.13.12.3" evidence="3"/>
<dbReference type="PANTHER" id="PTHR10742">
    <property type="entry name" value="FLAVIN MONOAMINE OXIDASE"/>
    <property type="match status" value="1"/>
</dbReference>
<reference evidence="8 9" key="1">
    <citation type="submission" date="2023-10" db="EMBL/GenBank/DDBJ databases">
        <title>Sphingomonas sp. HF-S4 16S ribosomal RNA gene Genome sequencing and assembly.</title>
        <authorList>
            <person name="Lee H."/>
        </authorList>
    </citation>
    <scope>NUCLEOTIDE SEQUENCE [LARGE SCALE GENOMIC DNA]</scope>
    <source>
        <strain evidence="8 9">HF-S4</strain>
    </source>
</reference>
<comment type="similarity">
    <text evidence="2">Belongs to the tryptophan 2-monooxygenase family.</text>
</comment>
<dbReference type="InterPro" id="IPR036188">
    <property type="entry name" value="FAD/NAD-bd_sf"/>
</dbReference>